<dbReference type="InterPro" id="IPR021492">
    <property type="entry name" value="DUF3146"/>
</dbReference>
<evidence type="ECO:0000313" key="2">
    <source>
        <dbReference type="Proteomes" id="UP000031561"/>
    </source>
</evidence>
<dbReference type="RefSeq" id="WP_166277961.1">
    <property type="nucleotide sequence ID" value="NZ_JTHE03000116.1"/>
</dbReference>
<dbReference type="Pfam" id="PF11344">
    <property type="entry name" value="DUF3146"/>
    <property type="match status" value="1"/>
</dbReference>
<keyword evidence="2" id="KW-1185">Reference proteome</keyword>
<evidence type="ECO:0000313" key="1">
    <source>
        <dbReference type="EMBL" id="MCM1985199.1"/>
    </source>
</evidence>
<dbReference type="AlphaFoldDB" id="A0ABD4T9L5"/>
<sequence length="89" mass="10391">MTRPAKKLPQTTAHVRITHHSWQQGKIEGEVCASHYAWRFQWCFTTDQLNISPTLGRALIQEPLGRFLERQDYQLEAGGDYTFPLRFTL</sequence>
<dbReference type="EMBL" id="JTHE03000116">
    <property type="protein sequence ID" value="MCM1985199.1"/>
    <property type="molecule type" value="Genomic_DNA"/>
</dbReference>
<accession>A0ABD4T9L5</accession>
<comment type="caution">
    <text evidence="1">The sequence shown here is derived from an EMBL/GenBank/DDBJ whole genome shotgun (WGS) entry which is preliminary data.</text>
</comment>
<organism evidence="1 2">
    <name type="scientific">Lyngbya confervoides BDU141951</name>
    <dbReference type="NCBI Taxonomy" id="1574623"/>
    <lineage>
        <taxon>Bacteria</taxon>
        <taxon>Bacillati</taxon>
        <taxon>Cyanobacteriota</taxon>
        <taxon>Cyanophyceae</taxon>
        <taxon>Oscillatoriophycideae</taxon>
        <taxon>Oscillatoriales</taxon>
        <taxon>Microcoleaceae</taxon>
        <taxon>Lyngbya</taxon>
    </lineage>
</organism>
<proteinExistence type="predicted"/>
<name>A0ABD4T9L5_9CYAN</name>
<protein>
    <submittedName>
        <fullName evidence="1">DUF3146 family protein</fullName>
    </submittedName>
</protein>
<gene>
    <name evidence="1" type="ORF">QQ91_0020490</name>
</gene>
<reference evidence="1 2" key="1">
    <citation type="journal article" date="2015" name="Genome Announc.">
        <title>Draft Genome Sequence of Filamentous Marine Cyanobacterium Lyngbya confervoides Strain BDU141951.</title>
        <authorList>
            <person name="Chandrababunaidu M.M."/>
            <person name="Sen D."/>
            <person name="Tripathy S."/>
        </authorList>
    </citation>
    <scope>NUCLEOTIDE SEQUENCE [LARGE SCALE GENOMIC DNA]</scope>
    <source>
        <strain evidence="1 2">BDU141951</strain>
    </source>
</reference>
<dbReference type="Proteomes" id="UP000031561">
    <property type="component" value="Unassembled WGS sequence"/>
</dbReference>